<evidence type="ECO:0000256" key="1">
    <source>
        <dbReference type="ARBA" id="ARBA00022490"/>
    </source>
</evidence>
<comment type="caution">
    <text evidence="6">The sequence shown here is derived from an EMBL/GenBank/DDBJ whole genome shotgun (WGS) entry which is preliminary data.</text>
</comment>
<evidence type="ECO:0000259" key="4">
    <source>
        <dbReference type="Pfam" id="PF02576"/>
    </source>
</evidence>
<comment type="subcellular location">
    <subcellularLocation>
        <location evidence="3">Cytoplasm</location>
    </subcellularLocation>
</comment>
<dbReference type="InterPro" id="IPR028998">
    <property type="entry name" value="RimP_C"/>
</dbReference>
<dbReference type="InterPro" id="IPR003728">
    <property type="entry name" value="Ribosome_maturation_RimP"/>
</dbReference>
<dbReference type="Pfam" id="PF17384">
    <property type="entry name" value="DUF150_C"/>
    <property type="match status" value="1"/>
</dbReference>
<name>A0A544VVU1_9MYCO</name>
<comment type="similarity">
    <text evidence="3">Belongs to the RimP family.</text>
</comment>
<dbReference type="GO" id="GO:0005829">
    <property type="term" value="C:cytosol"/>
    <property type="evidence" value="ECO:0007669"/>
    <property type="project" value="TreeGrafter"/>
</dbReference>
<dbReference type="SUPFAM" id="SSF74942">
    <property type="entry name" value="YhbC-like, C-terminal domain"/>
    <property type="match status" value="1"/>
</dbReference>
<dbReference type="CDD" id="cd01734">
    <property type="entry name" value="YlxS_C"/>
    <property type="match status" value="1"/>
</dbReference>
<keyword evidence="2 3" id="KW-0690">Ribosome biogenesis</keyword>
<reference evidence="6 7" key="1">
    <citation type="submission" date="2018-10" db="EMBL/GenBank/DDBJ databases">
        <title>Draft genome of Mycobacterium hodleri strain B.</title>
        <authorList>
            <person name="Amande T.J."/>
            <person name="Mcgenity T.J."/>
        </authorList>
    </citation>
    <scope>NUCLEOTIDE SEQUENCE [LARGE SCALE GENOMIC DNA]</scope>
    <source>
        <strain evidence="6 7">B</strain>
    </source>
</reference>
<comment type="function">
    <text evidence="3">Required for maturation of 30S ribosomal subunits.</text>
</comment>
<dbReference type="AlphaFoldDB" id="A0A544VVU1"/>
<gene>
    <name evidence="3 6" type="primary">rimP</name>
    <name evidence="6" type="ORF">D8S82_23995</name>
</gene>
<evidence type="ECO:0000256" key="2">
    <source>
        <dbReference type="ARBA" id="ARBA00022517"/>
    </source>
</evidence>
<feature type="domain" description="Ribosome maturation factor RimP C-terminal" evidence="5">
    <location>
        <begin position="87"/>
        <end position="153"/>
    </location>
</feature>
<dbReference type="EMBL" id="VIFX01000035">
    <property type="protein sequence ID" value="TQR84106.1"/>
    <property type="molecule type" value="Genomic_DNA"/>
</dbReference>
<dbReference type="SUPFAM" id="SSF75420">
    <property type="entry name" value="YhbC-like, N-terminal domain"/>
    <property type="match status" value="1"/>
</dbReference>
<dbReference type="PANTHER" id="PTHR33867:SF1">
    <property type="entry name" value="RIBOSOME MATURATION FACTOR RIMP"/>
    <property type="match status" value="1"/>
</dbReference>
<dbReference type="Proteomes" id="UP000315759">
    <property type="component" value="Unassembled WGS sequence"/>
</dbReference>
<dbReference type="Gene3D" id="3.30.300.70">
    <property type="entry name" value="RimP-like superfamily, N-terminal"/>
    <property type="match status" value="1"/>
</dbReference>
<evidence type="ECO:0000256" key="3">
    <source>
        <dbReference type="HAMAP-Rule" id="MF_01077"/>
    </source>
</evidence>
<dbReference type="InterPro" id="IPR035956">
    <property type="entry name" value="RimP_N_sf"/>
</dbReference>
<sequence>MPSPQQVTELLEGAFGRAGYDVDDVVVEAAARPPRIVVIADGDGGLDLDALGELSRLASELLDQIDDTPDEATYVLEVTSRGVDRPLTTERHFRRAHGRKVEVTLSDGSQVVGRLGEPGDGVLRLVVANRGAKPKIRELSIDDVANAVVQVEFSPPNPLELELAGVSVEEVEE</sequence>
<accession>A0A544VVU1</accession>
<evidence type="ECO:0000259" key="5">
    <source>
        <dbReference type="Pfam" id="PF17384"/>
    </source>
</evidence>
<protein>
    <recommendedName>
        <fullName evidence="3">Ribosome maturation factor RimP</fullName>
    </recommendedName>
</protein>
<evidence type="ECO:0000313" key="6">
    <source>
        <dbReference type="EMBL" id="TQR84106.1"/>
    </source>
</evidence>
<organism evidence="6 7">
    <name type="scientific">Mycolicibacterium hodleri</name>
    <dbReference type="NCBI Taxonomy" id="49897"/>
    <lineage>
        <taxon>Bacteria</taxon>
        <taxon>Bacillati</taxon>
        <taxon>Actinomycetota</taxon>
        <taxon>Actinomycetes</taxon>
        <taxon>Mycobacteriales</taxon>
        <taxon>Mycobacteriaceae</taxon>
        <taxon>Mycolicibacterium</taxon>
    </lineage>
</organism>
<dbReference type="HAMAP" id="MF_01077">
    <property type="entry name" value="RimP"/>
    <property type="match status" value="1"/>
</dbReference>
<keyword evidence="1 3" id="KW-0963">Cytoplasm</keyword>
<dbReference type="NCBIfam" id="NF000930">
    <property type="entry name" value="PRK00092.2-2"/>
    <property type="match status" value="1"/>
</dbReference>
<feature type="domain" description="Ribosome maturation factor RimP N-terminal" evidence="4">
    <location>
        <begin position="11"/>
        <end position="84"/>
    </location>
</feature>
<proteinExistence type="inferred from homology"/>
<dbReference type="Pfam" id="PF02576">
    <property type="entry name" value="RimP_N"/>
    <property type="match status" value="1"/>
</dbReference>
<evidence type="ECO:0000313" key="7">
    <source>
        <dbReference type="Proteomes" id="UP000315759"/>
    </source>
</evidence>
<keyword evidence="7" id="KW-1185">Reference proteome</keyword>
<dbReference type="GO" id="GO:0000028">
    <property type="term" value="P:ribosomal small subunit assembly"/>
    <property type="evidence" value="ECO:0007669"/>
    <property type="project" value="TreeGrafter"/>
</dbReference>
<dbReference type="GO" id="GO:0006412">
    <property type="term" value="P:translation"/>
    <property type="evidence" value="ECO:0007669"/>
    <property type="project" value="TreeGrafter"/>
</dbReference>
<dbReference type="InterPro" id="IPR028989">
    <property type="entry name" value="RimP_N"/>
</dbReference>
<dbReference type="PANTHER" id="PTHR33867">
    <property type="entry name" value="RIBOSOME MATURATION FACTOR RIMP"/>
    <property type="match status" value="1"/>
</dbReference>
<dbReference type="InterPro" id="IPR036847">
    <property type="entry name" value="RimP_C_sf"/>
</dbReference>